<dbReference type="AlphaFoldDB" id="A0A8A2U5P1"/>
<feature type="compositionally biased region" description="Low complexity" evidence="1">
    <location>
        <begin position="122"/>
        <end position="135"/>
    </location>
</feature>
<dbReference type="KEGG" id="hlo:J0X27_11505"/>
<feature type="region of interest" description="Disordered" evidence="1">
    <location>
        <begin position="103"/>
        <end position="144"/>
    </location>
</feature>
<dbReference type="Proteomes" id="UP000663191">
    <property type="component" value="Chromosome"/>
</dbReference>
<dbReference type="Gene3D" id="2.40.50.180">
    <property type="entry name" value="CheA-289, Domain 4"/>
    <property type="match status" value="1"/>
</dbReference>
<gene>
    <name evidence="3" type="ORF">J0X27_11505</name>
</gene>
<evidence type="ECO:0000259" key="2">
    <source>
        <dbReference type="PROSITE" id="PS50851"/>
    </source>
</evidence>
<dbReference type="InterPro" id="IPR002545">
    <property type="entry name" value="CheW-lke_dom"/>
</dbReference>
<keyword evidence="4" id="KW-1185">Reference proteome</keyword>
<dbReference type="SUPFAM" id="SSF50341">
    <property type="entry name" value="CheW-like"/>
    <property type="match status" value="1"/>
</dbReference>
<dbReference type="GO" id="GO:0005829">
    <property type="term" value="C:cytosol"/>
    <property type="evidence" value="ECO:0007669"/>
    <property type="project" value="TreeGrafter"/>
</dbReference>
<dbReference type="Pfam" id="PF01584">
    <property type="entry name" value="CheW"/>
    <property type="match status" value="1"/>
</dbReference>
<dbReference type="PANTHER" id="PTHR22617:SF23">
    <property type="entry name" value="CHEMOTAXIS PROTEIN CHEW"/>
    <property type="match status" value="1"/>
</dbReference>
<evidence type="ECO:0000256" key="1">
    <source>
        <dbReference type="SAM" id="MobiDB-lite"/>
    </source>
</evidence>
<proteinExistence type="predicted"/>
<dbReference type="Gene3D" id="2.30.30.40">
    <property type="entry name" value="SH3 Domains"/>
    <property type="match status" value="1"/>
</dbReference>
<reference evidence="3 4" key="1">
    <citation type="journal article" date="2006" name="Int. J. Syst. Evol. Microbiol.">
        <title>Haloterrigena longa sp. nov. and Haloterrigena limicola sp. nov., extremely halophilic archaea isolated from a salt lake.</title>
        <authorList>
            <person name="Cui H.L."/>
            <person name="Tohty D."/>
            <person name="Zhou P.J."/>
            <person name="Liu S.J."/>
        </authorList>
    </citation>
    <scope>NUCLEOTIDE SEQUENCE [LARGE SCALE GENOMIC DNA]</scope>
    <source>
        <strain evidence="3 4">ABH32</strain>
    </source>
</reference>
<feature type="domain" description="CheW-like" evidence="2">
    <location>
        <begin position="18"/>
        <end position="173"/>
    </location>
</feature>
<sequence>MEGHRESADDVGGEGEPPVELITASLPDLTYGLESGRVVRVTSFEGVTPVPGSATAVDGVTEIDGRVTVVVDAARLLGGQGREPTETDELIVLDRDEQRSIGLRTPRGVGVETVPASRFEQPSAADPAASSPVPSDGGGLDDALLRAAVTPAEPAEPPRLVLDAAGIAAAVES</sequence>
<protein>
    <submittedName>
        <fullName evidence="3">Chemotaxis protein CheW</fullName>
    </submittedName>
</protein>
<accession>A0A8A2U5P1</accession>
<dbReference type="PANTHER" id="PTHR22617">
    <property type="entry name" value="CHEMOTAXIS SENSOR HISTIDINE KINASE-RELATED"/>
    <property type="match status" value="1"/>
</dbReference>
<dbReference type="SMART" id="SM00260">
    <property type="entry name" value="CheW"/>
    <property type="match status" value="1"/>
</dbReference>
<dbReference type="GeneID" id="63184379"/>
<organism evidence="3 4">
    <name type="scientific">Natrinema longum</name>
    <dbReference type="NCBI Taxonomy" id="370324"/>
    <lineage>
        <taxon>Archaea</taxon>
        <taxon>Methanobacteriati</taxon>
        <taxon>Methanobacteriota</taxon>
        <taxon>Stenosarchaea group</taxon>
        <taxon>Halobacteria</taxon>
        <taxon>Halobacteriales</taxon>
        <taxon>Natrialbaceae</taxon>
        <taxon>Natrinema</taxon>
    </lineage>
</organism>
<dbReference type="InterPro" id="IPR036061">
    <property type="entry name" value="CheW-like_dom_sf"/>
</dbReference>
<dbReference type="PROSITE" id="PS50851">
    <property type="entry name" value="CHEW"/>
    <property type="match status" value="1"/>
</dbReference>
<dbReference type="GO" id="GO:0006935">
    <property type="term" value="P:chemotaxis"/>
    <property type="evidence" value="ECO:0007669"/>
    <property type="project" value="InterPro"/>
</dbReference>
<dbReference type="EMBL" id="CP071463">
    <property type="protein sequence ID" value="QSW84081.1"/>
    <property type="molecule type" value="Genomic_DNA"/>
</dbReference>
<evidence type="ECO:0000313" key="4">
    <source>
        <dbReference type="Proteomes" id="UP000663191"/>
    </source>
</evidence>
<evidence type="ECO:0000313" key="3">
    <source>
        <dbReference type="EMBL" id="QSW84081.1"/>
    </source>
</evidence>
<dbReference type="GO" id="GO:0007165">
    <property type="term" value="P:signal transduction"/>
    <property type="evidence" value="ECO:0007669"/>
    <property type="project" value="InterPro"/>
</dbReference>
<dbReference type="RefSeq" id="WP_207269324.1">
    <property type="nucleotide sequence ID" value="NZ_CP071463.1"/>
</dbReference>
<dbReference type="InterPro" id="IPR039315">
    <property type="entry name" value="CheW"/>
</dbReference>
<name>A0A8A2U5P1_9EURY</name>